<evidence type="ECO:0000256" key="1">
    <source>
        <dbReference type="ARBA" id="ARBA00023239"/>
    </source>
</evidence>
<dbReference type="GO" id="GO:0019748">
    <property type="term" value="P:secondary metabolic process"/>
    <property type="evidence" value="ECO:0007669"/>
    <property type="project" value="TreeGrafter"/>
</dbReference>
<dbReference type="GO" id="GO:0016831">
    <property type="term" value="F:carboxy-lyase activity"/>
    <property type="evidence" value="ECO:0007669"/>
    <property type="project" value="InterPro"/>
</dbReference>
<evidence type="ECO:0000313" key="3">
    <source>
        <dbReference type="EMBL" id="MBB5078355.1"/>
    </source>
</evidence>
<dbReference type="InterPro" id="IPR006680">
    <property type="entry name" value="Amidohydro-rel"/>
</dbReference>
<evidence type="ECO:0000259" key="2">
    <source>
        <dbReference type="Pfam" id="PF04909"/>
    </source>
</evidence>
<dbReference type="InterPro" id="IPR032465">
    <property type="entry name" value="ACMSD"/>
</dbReference>
<reference evidence="3 4" key="1">
    <citation type="submission" date="2020-08" db="EMBL/GenBank/DDBJ databases">
        <title>Genomic Encyclopedia of Type Strains, Phase IV (KMG-IV): sequencing the most valuable type-strain genomes for metagenomic binning, comparative biology and taxonomic classification.</title>
        <authorList>
            <person name="Goeker M."/>
        </authorList>
    </citation>
    <scope>NUCLEOTIDE SEQUENCE [LARGE SCALE GENOMIC DNA]</scope>
    <source>
        <strain evidence="3 4">DSM 45385</strain>
    </source>
</reference>
<sequence>MILDAHGHLGPWPDFLIPDKTAEGMVELMDRIGIDAIGISHLLGVGLSAEEGNRLAFEAAARHPGRIGVWQVYNPHQRNRLTTEGVWGVKVHPDVHQCRLDDRRYDPVWELGLPVLAHGQTDSPWSDPEQFTTVARRHPHVPLLLGHAGLWPYGFARAAELIHGHPNLYLEICGSKMTGRWIAKLAGLAGADRVVYGSDSCFLDLRVGFGRVALAPLSDADRALIQGGNLARVLKGRLA</sequence>
<accession>A0A7W8EF42</accession>
<dbReference type="Proteomes" id="UP000568380">
    <property type="component" value="Unassembled WGS sequence"/>
</dbReference>
<organism evidence="3 4">
    <name type="scientific">Nonomuraea endophytica</name>
    <dbReference type="NCBI Taxonomy" id="714136"/>
    <lineage>
        <taxon>Bacteria</taxon>
        <taxon>Bacillati</taxon>
        <taxon>Actinomycetota</taxon>
        <taxon>Actinomycetes</taxon>
        <taxon>Streptosporangiales</taxon>
        <taxon>Streptosporangiaceae</taxon>
        <taxon>Nonomuraea</taxon>
    </lineage>
</organism>
<dbReference type="PANTHER" id="PTHR21240:SF28">
    <property type="entry name" value="ISO-OROTATE DECARBOXYLASE (EUROFUNG)"/>
    <property type="match status" value="1"/>
</dbReference>
<dbReference type="RefSeq" id="WP_184962921.1">
    <property type="nucleotide sequence ID" value="NZ_JACHIN010000004.1"/>
</dbReference>
<evidence type="ECO:0000313" key="4">
    <source>
        <dbReference type="Proteomes" id="UP000568380"/>
    </source>
</evidence>
<dbReference type="SUPFAM" id="SSF51556">
    <property type="entry name" value="Metallo-dependent hydrolases"/>
    <property type="match status" value="1"/>
</dbReference>
<comment type="caution">
    <text evidence="3">The sequence shown here is derived from an EMBL/GenBank/DDBJ whole genome shotgun (WGS) entry which is preliminary data.</text>
</comment>
<dbReference type="EMBL" id="JACHIN010000004">
    <property type="protein sequence ID" value="MBB5078355.1"/>
    <property type="molecule type" value="Genomic_DNA"/>
</dbReference>
<feature type="domain" description="Amidohydrolase-related" evidence="2">
    <location>
        <begin position="4"/>
        <end position="234"/>
    </location>
</feature>
<keyword evidence="4" id="KW-1185">Reference proteome</keyword>
<dbReference type="GO" id="GO:0016787">
    <property type="term" value="F:hydrolase activity"/>
    <property type="evidence" value="ECO:0007669"/>
    <property type="project" value="InterPro"/>
</dbReference>
<dbReference type="AlphaFoldDB" id="A0A7W8EF42"/>
<dbReference type="InterPro" id="IPR032466">
    <property type="entry name" value="Metal_Hydrolase"/>
</dbReference>
<name>A0A7W8EF42_9ACTN</name>
<keyword evidence="1" id="KW-0456">Lyase</keyword>
<gene>
    <name evidence="3" type="ORF">HNR40_003830</name>
</gene>
<dbReference type="Pfam" id="PF04909">
    <property type="entry name" value="Amidohydro_2"/>
    <property type="match status" value="1"/>
</dbReference>
<protein>
    <recommendedName>
        <fullName evidence="2">Amidohydrolase-related domain-containing protein</fullName>
    </recommendedName>
</protein>
<dbReference type="PANTHER" id="PTHR21240">
    <property type="entry name" value="2-AMINO-3-CARBOXYLMUCONATE-6-SEMIALDEHYDE DECARBOXYLASE"/>
    <property type="match status" value="1"/>
</dbReference>
<dbReference type="GO" id="GO:0005737">
    <property type="term" value="C:cytoplasm"/>
    <property type="evidence" value="ECO:0007669"/>
    <property type="project" value="TreeGrafter"/>
</dbReference>
<dbReference type="Gene3D" id="3.20.20.140">
    <property type="entry name" value="Metal-dependent hydrolases"/>
    <property type="match status" value="1"/>
</dbReference>
<proteinExistence type="predicted"/>